<dbReference type="AlphaFoldDB" id="A0A2L0UDF0"/>
<evidence type="ECO:0000313" key="10">
    <source>
        <dbReference type="Proteomes" id="UP000239187"/>
    </source>
</evidence>
<evidence type="ECO:0000256" key="8">
    <source>
        <dbReference type="ARBA" id="ARBA00023136"/>
    </source>
</evidence>
<evidence type="ECO:0000313" key="9">
    <source>
        <dbReference type="EMBL" id="AUZ87271.1"/>
    </source>
</evidence>
<feature type="non-terminal residue" evidence="9">
    <location>
        <position position="1"/>
    </location>
</feature>
<dbReference type="GO" id="GO:0005524">
    <property type="term" value="F:ATP binding"/>
    <property type="evidence" value="ECO:0007669"/>
    <property type="project" value="UniProtKB-KW"/>
</dbReference>
<reference evidence="9 10" key="1">
    <citation type="submission" date="2017-11" db="EMBL/GenBank/DDBJ databases">
        <title>Draft genome of Arthrobacter agilis strain UMCV2, a plant growth-promoting rhizobacterium and biocontrol capacity of phytopathogenic fungi.</title>
        <authorList>
            <person name="Martinez-Camara R."/>
            <person name="Santoyo G."/>
            <person name="Moreno-Hagelsieb G."/>
            <person name="Valencia-Cantero E."/>
        </authorList>
    </citation>
    <scope>NUCLEOTIDE SEQUENCE [LARGE SCALE GENOMIC DNA]</scope>
    <source>
        <strain evidence="9 10">UMCV2</strain>
    </source>
</reference>
<keyword evidence="2" id="KW-1003">Cell membrane</keyword>
<keyword evidence="5" id="KW-0547">Nucleotide-binding</keyword>
<dbReference type="EMBL" id="CP024915">
    <property type="protein sequence ID" value="AUZ87271.1"/>
    <property type="molecule type" value="Genomic_DNA"/>
</dbReference>
<evidence type="ECO:0000256" key="6">
    <source>
        <dbReference type="ARBA" id="ARBA00022840"/>
    </source>
</evidence>
<dbReference type="Gene3D" id="3.40.50.300">
    <property type="entry name" value="P-loop containing nucleotide triphosphate hydrolases"/>
    <property type="match status" value="1"/>
</dbReference>
<dbReference type="InterPro" id="IPR050107">
    <property type="entry name" value="ABC_carbohydrate_import_ATPase"/>
</dbReference>
<evidence type="ECO:0000256" key="7">
    <source>
        <dbReference type="ARBA" id="ARBA00022967"/>
    </source>
</evidence>
<accession>A0A2L0UDF0</accession>
<name>A0A2L0UDF0_9MICC</name>
<evidence type="ECO:0000256" key="2">
    <source>
        <dbReference type="ARBA" id="ARBA00022475"/>
    </source>
</evidence>
<sequence length="54" mass="5964">AEGKAVIVISSELPELLGICDRIYTLAEGRITAEVPIDQATPELLMQYMTKEKD</sequence>
<organism evidence="9 10">
    <name type="scientific">Arthrobacter agilis</name>
    <dbReference type="NCBI Taxonomy" id="37921"/>
    <lineage>
        <taxon>Bacteria</taxon>
        <taxon>Bacillati</taxon>
        <taxon>Actinomycetota</taxon>
        <taxon>Actinomycetes</taxon>
        <taxon>Micrococcales</taxon>
        <taxon>Micrococcaceae</taxon>
        <taxon>Arthrobacter</taxon>
    </lineage>
</organism>
<evidence type="ECO:0000256" key="4">
    <source>
        <dbReference type="ARBA" id="ARBA00022737"/>
    </source>
</evidence>
<protein>
    <submittedName>
        <fullName evidence="9">ABC transporter ATP-binding protein</fullName>
    </submittedName>
</protein>
<proteinExistence type="predicted"/>
<keyword evidence="3" id="KW-0762">Sugar transport</keyword>
<keyword evidence="4" id="KW-0677">Repeat</keyword>
<evidence type="ECO:0000256" key="3">
    <source>
        <dbReference type="ARBA" id="ARBA00022597"/>
    </source>
</evidence>
<dbReference type="PANTHER" id="PTHR43790">
    <property type="entry name" value="CARBOHYDRATE TRANSPORT ATP-BINDING PROTEIN MG119-RELATED"/>
    <property type="match status" value="1"/>
</dbReference>
<dbReference type="Proteomes" id="UP000239187">
    <property type="component" value="Chromosome"/>
</dbReference>
<dbReference type="InterPro" id="IPR027417">
    <property type="entry name" value="P-loop_NTPase"/>
</dbReference>
<keyword evidence="6 9" id="KW-0067">ATP-binding</keyword>
<keyword evidence="1" id="KW-0813">Transport</keyword>
<dbReference type="PANTHER" id="PTHR43790:SF1">
    <property type="entry name" value="XYLOSE IMPORT ATP-BINDING PROTEIN XYLG"/>
    <property type="match status" value="1"/>
</dbReference>
<evidence type="ECO:0000256" key="1">
    <source>
        <dbReference type="ARBA" id="ARBA00022448"/>
    </source>
</evidence>
<keyword evidence="8" id="KW-0472">Membrane</keyword>
<dbReference type="SUPFAM" id="SSF52540">
    <property type="entry name" value="P-loop containing nucleoside triphosphate hydrolases"/>
    <property type="match status" value="1"/>
</dbReference>
<evidence type="ECO:0000256" key="5">
    <source>
        <dbReference type="ARBA" id="ARBA00022741"/>
    </source>
</evidence>
<gene>
    <name evidence="9" type="ORF">CVO76_06190</name>
</gene>
<keyword evidence="7" id="KW-1278">Translocase</keyword>